<organism evidence="17 18">
    <name type="scientific">Hominimerdicola aceti</name>
    <dbReference type="NCBI Taxonomy" id="2981726"/>
    <lineage>
        <taxon>Bacteria</taxon>
        <taxon>Bacillati</taxon>
        <taxon>Bacillota</taxon>
        <taxon>Clostridia</taxon>
        <taxon>Eubacteriales</taxon>
        <taxon>Oscillospiraceae</taxon>
        <taxon>Hominimerdicola</taxon>
    </lineage>
</organism>
<dbReference type="FunFam" id="3.40.50.300:FF:000426">
    <property type="entry name" value="Ferrous iron transport protein B"/>
    <property type="match status" value="1"/>
</dbReference>
<sequence>MEIKIALAGNPNCGKTTLFNALTGSNQFVGNWPGVTVEKKEGKLKGHKDVVIMDLPGIYSLSPYTLEEVVARNYLISERPDAILNIIDGTNLERNLYLTTQLVELGIPVVVAINMMDVVKKNGDKINTDQLAKELGCQVCEISALKGTGIKEAAELAVKAAESKVPMVPQHSFNGVVEHAIAHIEEAFLNDVAEEQQRWYAIKIFERDEKVIEQLGMSEQVKTHIEKDICAAEKEMDDDSESIITNERYIYIASIIKDCYKKKNQGGLTTSDKIDKIVTNRWLGLPIFAVVMFLVYYISMVTVGSAATDWANDGLFGDGWHLFGIGSSDAEDAADEYGSSLDIINAFIEQQGGEAIDNEADDFDVDAAKATADNLLATVDKSATADYTVEDEETLEETTETAKYADLKAAVAAAEKYSFADPDPADYGVWVPGIPVLIERGLDAVNCADWLKGLILDGIVAGVGAVLGFVPQMLVLFILLAILEACGYMARIAFVMDRIFRKFGLSGKSFIPILIGTGCGIPGIMASRTIENERDRRMTVMTTTFIPCGAKTPFIAMIAGAIFGGSAWVATGAYFIGIAAIIISGIMLKKTKMFAGDPAPFVMELPAYHIPTVGNVLRSMWERGWSFIKKAGTIITLSTIFVWFTSYFGWVDGSFGMLTEDQMEYSILAHIGKAICWIFAPLGWGNWQATVAAVTGLVAKENIVGTMGILYGGGDGSVYSAIGAAFTGITGMSFLIFNLLCAPCFAAMGAIKREMNSRKWFWFAIGYECGFAYVIALIVNQLGNLFTGNVNVIGLIFAIALIALIIYMLVRPYKESTKLEKDVKVGANT</sequence>
<accession>A0AAE3IJ45</accession>
<feature type="domain" description="FeoB-type G" evidence="16">
    <location>
        <begin position="2"/>
        <end position="163"/>
    </location>
</feature>
<protein>
    <recommendedName>
        <fullName evidence="2">Fe(2+) transporter FeoB</fullName>
    </recommendedName>
    <alternativeName>
        <fullName evidence="14">Ferrous iron transport protein B</fullName>
    </alternativeName>
</protein>
<evidence type="ECO:0000256" key="10">
    <source>
        <dbReference type="ARBA" id="ARBA00023004"/>
    </source>
</evidence>
<evidence type="ECO:0000256" key="1">
    <source>
        <dbReference type="ARBA" id="ARBA00004429"/>
    </source>
</evidence>
<dbReference type="Proteomes" id="UP001208131">
    <property type="component" value="Unassembled WGS sequence"/>
</dbReference>
<dbReference type="GO" id="GO:0005886">
    <property type="term" value="C:plasma membrane"/>
    <property type="evidence" value="ECO:0007669"/>
    <property type="project" value="UniProtKB-SubCell"/>
</dbReference>
<gene>
    <name evidence="17" type="ORF">OCV57_09910</name>
</gene>
<dbReference type="Pfam" id="PF17910">
    <property type="entry name" value="FeoB_Cyto"/>
    <property type="match status" value="1"/>
</dbReference>
<dbReference type="Gene3D" id="1.10.287.1770">
    <property type="match status" value="1"/>
</dbReference>
<dbReference type="PROSITE" id="PS51711">
    <property type="entry name" value="G_FEOB"/>
    <property type="match status" value="1"/>
</dbReference>
<feature type="transmembrane region" description="Helical" evidence="15">
    <location>
        <begin position="538"/>
        <end position="562"/>
    </location>
</feature>
<keyword evidence="3" id="KW-0813">Transport</keyword>
<keyword evidence="10" id="KW-0408">Iron</keyword>
<comment type="subcellular location">
    <subcellularLocation>
        <location evidence="1">Cell inner membrane</location>
        <topology evidence="1">Multi-pass membrane protein</topology>
    </subcellularLocation>
</comment>
<dbReference type="RefSeq" id="WP_267301400.1">
    <property type="nucleotide sequence ID" value="NZ_JAOQJZ010000010.1"/>
</dbReference>
<keyword evidence="4" id="KW-1003">Cell membrane</keyword>
<evidence type="ECO:0000256" key="3">
    <source>
        <dbReference type="ARBA" id="ARBA00022448"/>
    </source>
</evidence>
<keyword evidence="18" id="KW-1185">Reference proteome</keyword>
<keyword evidence="13 15" id="KW-0472">Membrane</keyword>
<keyword evidence="8" id="KW-0547">Nucleotide-binding</keyword>
<evidence type="ECO:0000313" key="18">
    <source>
        <dbReference type="Proteomes" id="UP001208131"/>
    </source>
</evidence>
<keyword evidence="11" id="KW-0406">Ion transport</keyword>
<dbReference type="InterPro" id="IPR011640">
    <property type="entry name" value="Fe2_transport_prot_B_C"/>
</dbReference>
<feature type="transmembrane region" description="Helical" evidence="15">
    <location>
        <begin position="760"/>
        <end position="779"/>
    </location>
</feature>
<evidence type="ECO:0000256" key="11">
    <source>
        <dbReference type="ARBA" id="ARBA00023065"/>
    </source>
</evidence>
<dbReference type="PANTHER" id="PTHR43185:SF1">
    <property type="entry name" value="FE(2+) TRANSPORTER FEOB"/>
    <property type="match status" value="1"/>
</dbReference>
<evidence type="ECO:0000259" key="16">
    <source>
        <dbReference type="PROSITE" id="PS51711"/>
    </source>
</evidence>
<evidence type="ECO:0000256" key="7">
    <source>
        <dbReference type="ARBA" id="ARBA00022692"/>
    </source>
</evidence>
<evidence type="ECO:0000313" key="17">
    <source>
        <dbReference type="EMBL" id="MCU6706237.1"/>
    </source>
</evidence>
<dbReference type="Pfam" id="PF07670">
    <property type="entry name" value="Gate"/>
    <property type="match status" value="2"/>
</dbReference>
<dbReference type="InterPro" id="IPR041069">
    <property type="entry name" value="FeoB_Cyto"/>
</dbReference>
<feature type="transmembrane region" description="Helical" evidence="15">
    <location>
        <begin position="627"/>
        <end position="645"/>
    </location>
</feature>
<evidence type="ECO:0000256" key="15">
    <source>
        <dbReference type="SAM" id="Phobius"/>
    </source>
</evidence>
<dbReference type="InterPro" id="IPR011642">
    <property type="entry name" value="Gate_dom"/>
</dbReference>
<dbReference type="InterPro" id="IPR030389">
    <property type="entry name" value="G_FEOB_dom"/>
</dbReference>
<dbReference type="InterPro" id="IPR050860">
    <property type="entry name" value="FeoB_GTPase"/>
</dbReference>
<name>A0AAE3IJ45_9FIRM</name>
<feature type="transmembrane region" description="Helical" evidence="15">
    <location>
        <begin position="718"/>
        <end position="748"/>
    </location>
</feature>
<comment type="caution">
    <text evidence="17">The sequence shown here is derived from an EMBL/GenBank/DDBJ whole genome shotgun (WGS) entry which is preliminary data.</text>
</comment>
<evidence type="ECO:0000256" key="6">
    <source>
        <dbReference type="ARBA" id="ARBA00022519"/>
    </source>
</evidence>
<dbReference type="GO" id="GO:0005525">
    <property type="term" value="F:GTP binding"/>
    <property type="evidence" value="ECO:0007669"/>
    <property type="project" value="UniProtKB-KW"/>
</dbReference>
<evidence type="ECO:0000256" key="13">
    <source>
        <dbReference type="ARBA" id="ARBA00023136"/>
    </source>
</evidence>
<feature type="transmembrane region" description="Helical" evidence="15">
    <location>
        <begin position="459"/>
        <end position="483"/>
    </location>
</feature>
<dbReference type="CDD" id="cd01879">
    <property type="entry name" value="FeoB"/>
    <property type="match status" value="1"/>
</dbReference>
<dbReference type="AlphaFoldDB" id="A0AAE3IJ45"/>
<evidence type="ECO:0000256" key="2">
    <source>
        <dbReference type="ARBA" id="ARBA00022371"/>
    </source>
</evidence>
<evidence type="ECO:0000256" key="5">
    <source>
        <dbReference type="ARBA" id="ARBA00022496"/>
    </source>
</evidence>
<evidence type="ECO:0000256" key="9">
    <source>
        <dbReference type="ARBA" id="ARBA00022989"/>
    </source>
</evidence>
<reference evidence="17 18" key="1">
    <citation type="journal article" date="2021" name="ISME Commun">
        <title>Automated analysis of genomic sequences facilitates high-throughput and comprehensive description of bacteria.</title>
        <authorList>
            <person name="Hitch T.C.A."/>
        </authorList>
    </citation>
    <scope>NUCLEOTIDE SEQUENCE [LARGE SCALE GENOMIC DNA]</scope>
    <source>
        <strain evidence="17 18">Sanger_31</strain>
    </source>
</reference>
<keyword evidence="7 15" id="KW-0812">Transmembrane</keyword>
<evidence type="ECO:0000256" key="12">
    <source>
        <dbReference type="ARBA" id="ARBA00023134"/>
    </source>
</evidence>
<dbReference type="Gene3D" id="3.40.50.300">
    <property type="entry name" value="P-loop containing nucleotide triphosphate hydrolases"/>
    <property type="match status" value="1"/>
</dbReference>
<feature type="transmembrane region" description="Helical" evidence="15">
    <location>
        <begin position="282"/>
        <end position="299"/>
    </location>
</feature>
<dbReference type="EMBL" id="JAOQJZ010000010">
    <property type="protein sequence ID" value="MCU6706237.1"/>
    <property type="molecule type" value="Genomic_DNA"/>
</dbReference>
<feature type="transmembrane region" description="Helical" evidence="15">
    <location>
        <begin position="568"/>
        <end position="588"/>
    </location>
</feature>
<feature type="transmembrane region" description="Helical" evidence="15">
    <location>
        <begin position="791"/>
        <end position="810"/>
    </location>
</feature>
<evidence type="ECO:0000256" key="4">
    <source>
        <dbReference type="ARBA" id="ARBA00022475"/>
    </source>
</evidence>
<keyword evidence="12" id="KW-0342">GTP-binding</keyword>
<feature type="transmembrane region" description="Helical" evidence="15">
    <location>
        <begin position="503"/>
        <end position="526"/>
    </location>
</feature>
<keyword evidence="5" id="KW-0410">Iron transport</keyword>
<dbReference type="Pfam" id="PF07664">
    <property type="entry name" value="FeoB_C"/>
    <property type="match status" value="1"/>
</dbReference>
<dbReference type="NCBIfam" id="TIGR00231">
    <property type="entry name" value="small_GTP"/>
    <property type="match status" value="1"/>
</dbReference>
<proteinExistence type="predicted"/>
<evidence type="ECO:0000256" key="8">
    <source>
        <dbReference type="ARBA" id="ARBA00022741"/>
    </source>
</evidence>
<keyword evidence="6" id="KW-0997">Cell inner membrane</keyword>
<evidence type="ECO:0000256" key="14">
    <source>
        <dbReference type="ARBA" id="ARBA00031200"/>
    </source>
</evidence>
<dbReference type="InterPro" id="IPR027417">
    <property type="entry name" value="P-loop_NTPase"/>
</dbReference>
<dbReference type="PANTHER" id="PTHR43185">
    <property type="entry name" value="FERROUS IRON TRANSPORT PROTEIN B"/>
    <property type="match status" value="1"/>
</dbReference>
<dbReference type="InterPro" id="IPR005225">
    <property type="entry name" value="Small_GTP-bd"/>
</dbReference>
<dbReference type="SUPFAM" id="SSF52540">
    <property type="entry name" value="P-loop containing nucleoside triphosphate hydrolases"/>
    <property type="match status" value="1"/>
</dbReference>
<keyword evidence="9 15" id="KW-1133">Transmembrane helix</keyword>
<dbReference type="Pfam" id="PF02421">
    <property type="entry name" value="FeoB_N"/>
    <property type="match status" value="1"/>
</dbReference>
<dbReference type="GO" id="GO:0015093">
    <property type="term" value="F:ferrous iron transmembrane transporter activity"/>
    <property type="evidence" value="ECO:0007669"/>
    <property type="project" value="InterPro"/>
</dbReference>